<dbReference type="AlphaFoldDB" id="A0A6I8MA24"/>
<evidence type="ECO:0000313" key="3">
    <source>
        <dbReference type="Proteomes" id="UP000399805"/>
    </source>
</evidence>
<keyword evidence="1" id="KW-1133">Transmembrane helix</keyword>
<keyword evidence="1" id="KW-0472">Membrane</keyword>
<evidence type="ECO:0000256" key="1">
    <source>
        <dbReference type="SAM" id="Phobius"/>
    </source>
</evidence>
<dbReference type="Proteomes" id="UP000399805">
    <property type="component" value="Unassembled WGS sequence"/>
</dbReference>
<sequence>MSRRGAVEASWLSAVSVGLWVGSWIIVWHEIFRWHHMTKTLRFQVRDIPPGIPEPKPGLPVIVLRAVAMLSPIIAVVSFGVAKRRARRGSGG</sequence>
<accession>A0A6I8MA24</accession>
<reference evidence="2 3" key="1">
    <citation type="submission" date="2019-09" db="EMBL/GenBank/DDBJ databases">
        <authorList>
            <person name="Leyn A S."/>
        </authorList>
    </citation>
    <scope>NUCLEOTIDE SEQUENCE [LARGE SCALE GENOMIC DNA]</scope>
    <source>
        <strain evidence="2">AA231_1</strain>
    </source>
</reference>
<feature type="transmembrane region" description="Helical" evidence="1">
    <location>
        <begin position="12"/>
        <end position="31"/>
    </location>
</feature>
<evidence type="ECO:0000313" key="2">
    <source>
        <dbReference type="EMBL" id="VVJ24907.1"/>
    </source>
</evidence>
<dbReference type="RefSeq" id="WP_155549575.1">
    <property type="nucleotide sequence ID" value="NZ_CABVGP010000004.1"/>
</dbReference>
<dbReference type="EMBL" id="CABVGP010000004">
    <property type="protein sequence ID" value="VVJ24907.1"/>
    <property type="molecule type" value="Genomic_DNA"/>
</dbReference>
<name>A0A6I8MA24_9PSEU</name>
<gene>
    <name evidence="2" type="ORF">AA23TX_09666</name>
</gene>
<protein>
    <submittedName>
        <fullName evidence="2">Uncharacterized protein</fullName>
    </submittedName>
</protein>
<feature type="transmembrane region" description="Helical" evidence="1">
    <location>
        <begin position="62"/>
        <end position="82"/>
    </location>
</feature>
<keyword evidence="3" id="KW-1185">Reference proteome</keyword>
<keyword evidence="1" id="KW-0812">Transmembrane</keyword>
<organism evidence="2 3">
    <name type="scientific">Amycolatopsis camponoti</name>
    <dbReference type="NCBI Taxonomy" id="2606593"/>
    <lineage>
        <taxon>Bacteria</taxon>
        <taxon>Bacillati</taxon>
        <taxon>Actinomycetota</taxon>
        <taxon>Actinomycetes</taxon>
        <taxon>Pseudonocardiales</taxon>
        <taxon>Pseudonocardiaceae</taxon>
        <taxon>Amycolatopsis</taxon>
    </lineage>
</organism>
<proteinExistence type="predicted"/>